<dbReference type="Gene3D" id="3.40.50.300">
    <property type="entry name" value="P-loop containing nucleotide triphosphate hydrolases"/>
    <property type="match status" value="1"/>
</dbReference>
<feature type="domain" description="Helicase ATP-binding" evidence="6">
    <location>
        <begin position="284"/>
        <end position="459"/>
    </location>
</feature>
<proteinExistence type="inferred from homology"/>
<evidence type="ECO:0000256" key="4">
    <source>
        <dbReference type="ARBA" id="ARBA00022840"/>
    </source>
</evidence>
<keyword evidence="4" id="KW-0067">ATP-binding</keyword>
<dbReference type="GO" id="GO:0016787">
    <property type="term" value="F:hydrolase activity"/>
    <property type="evidence" value="ECO:0007669"/>
    <property type="project" value="UniProtKB-KW"/>
</dbReference>
<evidence type="ECO:0008006" key="10">
    <source>
        <dbReference type="Google" id="ProtNLM"/>
    </source>
</evidence>
<feature type="compositionally biased region" description="Basic residues" evidence="5">
    <location>
        <begin position="74"/>
        <end position="83"/>
    </location>
</feature>
<dbReference type="InterPro" id="IPR049730">
    <property type="entry name" value="SNF2/RAD54-like_C"/>
</dbReference>
<dbReference type="PANTHER" id="PTHR45626:SF12">
    <property type="entry name" value="DNA REPAIR PROTEIN RAD16"/>
    <property type="match status" value="1"/>
</dbReference>
<comment type="similarity">
    <text evidence="1">Belongs to the SNF2/RAD54 helicase family.</text>
</comment>
<dbReference type="InterPro" id="IPR050628">
    <property type="entry name" value="SNF2_RAD54_helicase_TF"/>
</dbReference>
<dbReference type="InterPro" id="IPR013083">
    <property type="entry name" value="Znf_RING/FYVE/PHD"/>
</dbReference>
<keyword evidence="9" id="KW-1185">Reference proteome</keyword>
<dbReference type="Proteomes" id="UP001211065">
    <property type="component" value="Unassembled WGS sequence"/>
</dbReference>
<protein>
    <recommendedName>
        <fullName evidence="10">DNA repair protein RAD16</fullName>
    </recommendedName>
</protein>
<feature type="region of interest" description="Disordered" evidence="5">
    <location>
        <begin position="196"/>
        <end position="232"/>
    </location>
</feature>
<dbReference type="PROSITE" id="PS51192">
    <property type="entry name" value="HELICASE_ATP_BIND_1"/>
    <property type="match status" value="1"/>
</dbReference>
<dbReference type="GO" id="GO:0005634">
    <property type="term" value="C:nucleus"/>
    <property type="evidence" value="ECO:0007669"/>
    <property type="project" value="TreeGrafter"/>
</dbReference>
<dbReference type="GO" id="GO:0006289">
    <property type="term" value="P:nucleotide-excision repair"/>
    <property type="evidence" value="ECO:0007669"/>
    <property type="project" value="TreeGrafter"/>
</dbReference>
<evidence type="ECO:0000313" key="8">
    <source>
        <dbReference type="EMBL" id="KAJ3222490.1"/>
    </source>
</evidence>
<reference evidence="8" key="1">
    <citation type="submission" date="2020-05" db="EMBL/GenBank/DDBJ databases">
        <title>Phylogenomic resolution of chytrid fungi.</title>
        <authorList>
            <person name="Stajich J.E."/>
            <person name="Amses K."/>
            <person name="Simmons R."/>
            <person name="Seto K."/>
            <person name="Myers J."/>
            <person name="Bonds A."/>
            <person name="Quandt C.A."/>
            <person name="Barry K."/>
            <person name="Liu P."/>
            <person name="Grigoriev I."/>
            <person name="Longcore J.E."/>
            <person name="James T.Y."/>
        </authorList>
    </citation>
    <scope>NUCLEOTIDE SEQUENCE</scope>
    <source>
        <strain evidence="8">JEL0476</strain>
    </source>
</reference>
<feature type="compositionally biased region" description="Polar residues" evidence="5">
    <location>
        <begin position="44"/>
        <end position="59"/>
    </location>
</feature>
<organism evidence="8 9">
    <name type="scientific">Clydaea vesicula</name>
    <dbReference type="NCBI Taxonomy" id="447962"/>
    <lineage>
        <taxon>Eukaryota</taxon>
        <taxon>Fungi</taxon>
        <taxon>Fungi incertae sedis</taxon>
        <taxon>Chytridiomycota</taxon>
        <taxon>Chytridiomycota incertae sedis</taxon>
        <taxon>Chytridiomycetes</taxon>
        <taxon>Lobulomycetales</taxon>
        <taxon>Lobulomycetaceae</taxon>
        <taxon>Clydaea</taxon>
    </lineage>
</organism>
<feature type="compositionally biased region" description="Low complexity" evidence="5">
    <location>
        <begin position="124"/>
        <end position="139"/>
    </location>
</feature>
<dbReference type="InterPro" id="IPR000330">
    <property type="entry name" value="SNF2_N"/>
</dbReference>
<keyword evidence="2" id="KW-0547">Nucleotide-binding</keyword>
<evidence type="ECO:0000256" key="1">
    <source>
        <dbReference type="ARBA" id="ARBA00007025"/>
    </source>
</evidence>
<evidence type="ECO:0000259" key="7">
    <source>
        <dbReference type="PROSITE" id="PS51194"/>
    </source>
</evidence>
<keyword evidence="3" id="KW-0378">Hydrolase</keyword>
<dbReference type="InterPro" id="IPR027417">
    <property type="entry name" value="P-loop_NTPase"/>
</dbReference>
<feature type="region of interest" description="Disordered" evidence="5">
    <location>
        <begin position="1"/>
        <end position="161"/>
    </location>
</feature>
<dbReference type="GO" id="GO:0008094">
    <property type="term" value="F:ATP-dependent activity, acting on DNA"/>
    <property type="evidence" value="ECO:0007669"/>
    <property type="project" value="TreeGrafter"/>
</dbReference>
<dbReference type="CDD" id="cd18008">
    <property type="entry name" value="DEXDc_SHPRH-like"/>
    <property type="match status" value="1"/>
</dbReference>
<feature type="domain" description="Helicase C-terminal" evidence="7">
    <location>
        <begin position="728"/>
        <end position="881"/>
    </location>
</feature>
<evidence type="ECO:0000256" key="5">
    <source>
        <dbReference type="SAM" id="MobiDB-lite"/>
    </source>
</evidence>
<dbReference type="Pfam" id="PF00271">
    <property type="entry name" value="Helicase_C"/>
    <property type="match status" value="1"/>
</dbReference>
<dbReference type="CDD" id="cd18793">
    <property type="entry name" value="SF2_C_SNF"/>
    <property type="match status" value="1"/>
</dbReference>
<evidence type="ECO:0000259" key="6">
    <source>
        <dbReference type="PROSITE" id="PS51192"/>
    </source>
</evidence>
<feature type="compositionally biased region" description="Polar residues" evidence="5">
    <location>
        <begin position="100"/>
        <end position="113"/>
    </location>
</feature>
<dbReference type="Gene3D" id="3.30.40.10">
    <property type="entry name" value="Zinc/RING finger domain, C3HC4 (zinc finger)"/>
    <property type="match status" value="1"/>
</dbReference>
<dbReference type="EMBL" id="JADGJW010000173">
    <property type="protein sequence ID" value="KAJ3222490.1"/>
    <property type="molecule type" value="Genomic_DNA"/>
</dbReference>
<comment type="caution">
    <text evidence="8">The sequence shown here is derived from an EMBL/GenBank/DDBJ whole genome shotgun (WGS) entry which is preliminary data.</text>
</comment>
<dbReference type="Pfam" id="PF00176">
    <property type="entry name" value="SNF2-rel_dom"/>
    <property type="match status" value="1"/>
</dbReference>
<dbReference type="SMART" id="SM00487">
    <property type="entry name" value="DEXDc"/>
    <property type="match status" value="1"/>
</dbReference>
<dbReference type="SUPFAM" id="SSF57850">
    <property type="entry name" value="RING/U-box"/>
    <property type="match status" value="1"/>
</dbReference>
<dbReference type="AlphaFoldDB" id="A0AAD5U621"/>
<dbReference type="SUPFAM" id="SSF52540">
    <property type="entry name" value="P-loop containing nucleoside triphosphate hydrolases"/>
    <property type="match status" value="2"/>
</dbReference>
<dbReference type="GO" id="GO:0005524">
    <property type="term" value="F:ATP binding"/>
    <property type="evidence" value="ECO:0007669"/>
    <property type="project" value="UniProtKB-KW"/>
</dbReference>
<dbReference type="InterPro" id="IPR014001">
    <property type="entry name" value="Helicase_ATP-bd"/>
</dbReference>
<sequence length="881" mass="99569">MRSLRSRTKNIDYSPSPNSNRKKTSSVKKEIEISETGIDDLEGNNESLEISNEATNVEGDSSDSEEHFQSRLNYTKKRAKKVPVVKVENSNSRKSKRSTESTLINQKKSNLSDNDLEDDVFTTSSKNNSKYFSNSQQQKGKNCNIKEISSDDESRKKKKKNIKVVKKGVFDDSGSEFSLHSDSASEEDANKYRVIKEESESEVEDNSSKERVPAVVGKKRSRKSAPPKTPKYNIYDGHPDLLTIWDELENVLKEKDEVVAAEQPKDVLIKLLPFQLEGLNWLQSQETSRFNGGILADEMGMGKTIQMIGLVVTQPVKNPNLIICPTVALLQWYGEFQERVTKDLFKVLVYHGTDRITKKAELLEYDVILSTYSIIEASYRKQHYGVKKNGNLVKSNSLLHSIEWGRIILDEAHAIKDRSCSTARGVFALKSSRKWSITGTPLQNRVGELYSLIRFLDADPFSWNKEILKPIQNFGAVGEGQDAFKKLGLLLGIDVYNIMIRRTKIEKADDLGLPPRVVTCRRDVFNEAEEELYESLYSDSKRSFSTYVNAGTVLNNYANIFSLLSRMRLAANHPELVTQKFRKDDDKTTLVCGLCSEEAEDAVLSKCKHVFCREDAKQFIEIAPPALKEDFVDIENPLIYTRIKKGRGKQKEGGLACPVCFAVSLISFFLGNFNICNKEFSIDLTQPEVTPEDVFGKSAVESSKSVTKLGILNKIDLSAWKSSTKIEALVSELTDLQKEGQTLKSIVFSQFVSFLDLIQWRLARSGFSCVKLDGRMSPKQRDLVIKKFMQDPTVTVFLVSLKAGGVALNLTEASRVFVMDPWWNGAVEDQAFDRIHRLGQHRPIRITRMIIENSIESRILQLQEKKKALFDSTVGKVIEDL</sequence>
<name>A0AAD5U621_9FUNG</name>
<dbReference type="InterPro" id="IPR001650">
    <property type="entry name" value="Helicase_C-like"/>
</dbReference>
<accession>A0AAD5U621</accession>
<dbReference type="PROSITE" id="PS51194">
    <property type="entry name" value="HELICASE_CTER"/>
    <property type="match status" value="1"/>
</dbReference>
<dbReference type="InterPro" id="IPR038718">
    <property type="entry name" value="SNF2-like_sf"/>
</dbReference>
<evidence type="ECO:0000313" key="9">
    <source>
        <dbReference type="Proteomes" id="UP001211065"/>
    </source>
</evidence>
<evidence type="ECO:0000256" key="3">
    <source>
        <dbReference type="ARBA" id="ARBA00022801"/>
    </source>
</evidence>
<dbReference type="Gene3D" id="3.40.50.10810">
    <property type="entry name" value="Tandem AAA-ATPase domain"/>
    <property type="match status" value="1"/>
</dbReference>
<gene>
    <name evidence="8" type="ORF">HK099_002244</name>
</gene>
<dbReference type="SMART" id="SM00490">
    <property type="entry name" value="HELICc"/>
    <property type="match status" value="1"/>
</dbReference>
<evidence type="ECO:0000256" key="2">
    <source>
        <dbReference type="ARBA" id="ARBA00022741"/>
    </source>
</evidence>
<dbReference type="PANTHER" id="PTHR45626">
    <property type="entry name" value="TRANSCRIPTION TERMINATION FACTOR 2-RELATED"/>
    <property type="match status" value="1"/>
</dbReference>